<reference evidence="1 2" key="1">
    <citation type="journal article" date="2014" name="Mol. Biol. Evol.">
        <title>Massive expansion of Ubiquitination-related gene families within the Chlamydiae.</title>
        <authorList>
            <person name="Domman D."/>
            <person name="Collingro A."/>
            <person name="Lagkouvardos I."/>
            <person name="Gehre L."/>
            <person name="Weinmaier T."/>
            <person name="Rattei T."/>
            <person name="Subtil A."/>
            <person name="Horn M."/>
        </authorList>
    </citation>
    <scope>NUCLEOTIDE SEQUENCE [LARGE SCALE GENOMIC DNA]</scope>
    <source>
        <strain evidence="1 2">OEW1</strain>
    </source>
</reference>
<accession>A0A0C1EHS2</accession>
<dbReference type="EMBL" id="JSAM01000129">
    <property type="protein sequence ID" value="KIA76174.1"/>
    <property type="molecule type" value="Genomic_DNA"/>
</dbReference>
<protein>
    <submittedName>
        <fullName evidence="1">Uncharacterized protein</fullName>
    </submittedName>
</protein>
<organism evidence="1 2">
    <name type="scientific">Parachlamydia acanthamoebae</name>
    <dbReference type="NCBI Taxonomy" id="83552"/>
    <lineage>
        <taxon>Bacteria</taxon>
        <taxon>Pseudomonadati</taxon>
        <taxon>Chlamydiota</taxon>
        <taxon>Chlamydiia</taxon>
        <taxon>Parachlamydiales</taxon>
        <taxon>Parachlamydiaceae</taxon>
        <taxon>Parachlamydia</taxon>
    </lineage>
</organism>
<evidence type="ECO:0000313" key="2">
    <source>
        <dbReference type="Proteomes" id="UP000031307"/>
    </source>
</evidence>
<sequence length="41" mass="5066">MPCRFQLIHSIFIFSQFSKRRKKNSLYFSYRKINAHALYPQ</sequence>
<comment type="caution">
    <text evidence="1">The sequence shown here is derived from an EMBL/GenBank/DDBJ whole genome shotgun (WGS) entry which is preliminary data.</text>
</comment>
<name>A0A0C1EHS2_9BACT</name>
<gene>
    <name evidence="1" type="ORF">DB43_AS00440</name>
</gene>
<dbReference type="Proteomes" id="UP000031307">
    <property type="component" value="Unassembled WGS sequence"/>
</dbReference>
<evidence type="ECO:0000313" key="1">
    <source>
        <dbReference type="EMBL" id="KIA76174.1"/>
    </source>
</evidence>
<dbReference type="AlphaFoldDB" id="A0A0C1EHS2"/>
<proteinExistence type="predicted"/>